<protein>
    <submittedName>
        <fullName evidence="3">Uncharacterized protein</fullName>
    </submittedName>
</protein>
<dbReference type="KEGG" id="ccoo:ATE51_01472"/>
<dbReference type="AlphaFoldDB" id="A0A5T1YLN7"/>
<reference evidence="3 4" key="1">
    <citation type="submission" date="2018-08" db="EMBL/GenBank/DDBJ databases">
        <authorList>
            <consortium name="NARMS: The National Antimicrobial Resistance Monitoring System"/>
        </authorList>
    </citation>
    <scope>NUCLEOTIDE SEQUENCE [LARGE SCALE GENOMIC DNA]</scope>
    <source>
        <strain evidence="2">CVM N16C161</strain>
        <strain evidence="3 4">FSIS11812579</strain>
        <strain evidence="1">FSIS11920232</strain>
    </source>
</reference>
<evidence type="ECO:0000313" key="4">
    <source>
        <dbReference type="Proteomes" id="UP000333665"/>
    </source>
</evidence>
<dbReference type="Proteomes" id="UP000333665">
    <property type="component" value="Unassembled WGS sequence"/>
</dbReference>
<sequence>MIYDVNKGLESFKFLPQDQIIFKFDEDFELYLGSNRHVSEEGFWALSLRYQNAPLNNAVFVLP</sequence>
<evidence type="ECO:0000313" key="2">
    <source>
        <dbReference type="EMBL" id="EAK5435779.1"/>
    </source>
</evidence>
<accession>A0A5T1YLN7</accession>
<dbReference type="KEGG" id="ccof:VC76_05225"/>
<organism evidence="3 4">
    <name type="scientific">Campylobacter coli</name>
    <dbReference type="NCBI Taxonomy" id="195"/>
    <lineage>
        <taxon>Bacteria</taxon>
        <taxon>Pseudomonadati</taxon>
        <taxon>Campylobacterota</taxon>
        <taxon>Epsilonproteobacteria</taxon>
        <taxon>Campylobacterales</taxon>
        <taxon>Campylobacteraceae</taxon>
        <taxon>Campylobacter</taxon>
    </lineage>
</organism>
<evidence type="ECO:0000313" key="1">
    <source>
        <dbReference type="EMBL" id="EAJ9836205.1"/>
    </source>
</evidence>
<dbReference type="EMBL" id="AACRQU010000003">
    <property type="protein sequence ID" value="EAL8416236.1"/>
    <property type="molecule type" value="Genomic_DNA"/>
</dbReference>
<gene>
    <name evidence="2" type="ORF">CNT49_00490</name>
    <name evidence="3" type="ORF">DYF97_02245</name>
    <name evidence="1" type="ORF">FBI14_00270</name>
</gene>
<proteinExistence type="predicted"/>
<dbReference type="EMBL" id="AACHCS010000001">
    <property type="protein sequence ID" value="EAK5435779.1"/>
    <property type="molecule type" value="Genomic_DNA"/>
</dbReference>
<comment type="caution">
    <text evidence="3">The sequence shown here is derived from an EMBL/GenBank/DDBJ whole genome shotgun (WGS) entry which is preliminary data.</text>
</comment>
<name>A0A5T1YLN7_CAMCO</name>
<dbReference type="EMBL" id="AACCOW010000001">
    <property type="protein sequence ID" value="EAJ9836205.1"/>
    <property type="molecule type" value="Genomic_DNA"/>
</dbReference>
<evidence type="ECO:0000313" key="3">
    <source>
        <dbReference type="EMBL" id="EAL8416236.1"/>
    </source>
</evidence>